<accession>A0A6G0WHR7</accession>
<reference evidence="1 2" key="1">
    <citation type="submission" date="2019-07" db="EMBL/GenBank/DDBJ databases">
        <title>Genomics analysis of Aphanomyces spp. identifies a new class of oomycete effector associated with host adaptation.</title>
        <authorList>
            <person name="Gaulin E."/>
        </authorList>
    </citation>
    <scope>NUCLEOTIDE SEQUENCE [LARGE SCALE GENOMIC DNA]</scope>
    <source>
        <strain evidence="1 2">ATCC 201684</strain>
    </source>
</reference>
<dbReference type="EMBL" id="VJMJ01000210">
    <property type="protein sequence ID" value="KAF0726720.1"/>
    <property type="molecule type" value="Genomic_DNA"/>
</dbReference>
<sequence length="203" mass="22638">MASTSSKCFFNDCNNVVLPGSFKCVFHRNRSRCLHENCQNQVYARNLCVRHGGRKRCIHDGCELNARLGDVCSKHGAGLLKKRCTHPDCSNQAHARGKCVRHGGGRKCKAEDCHRHARLGGFCSKHNRSPSPPQATIEPELKVETMSLPLINFCQEKPELDITTRTLEEWFLGDEIGAKTAHAKVESMTSCLLPDILDILVDL</sequence>
<proteinExistence type="predicted"/>
<dbReference type="VEuPathDB" id="FungiDB:AeMF1_016351"/>
<protein>
    <submittedName>
        <fullName evidence="1">Uncharacterized protein</fullName>
    </submittedName>
</protein>
<name>A0A6G0WHR7_9STRA</name>
<evidence type="ECO:0000313" key="1">
    <source>
        <dbReference type="EMBL" id="KAF0726720.1"/>
    </source>
</evidence>
<dbReference type="Proteomes" id="UP000481153">
    <property type="component" value="Unassembled WGS sequence"/>
</dbReference>
<gene>
    <name evidence="1" type="ORF">Ae201684_015118</name>
</gene>
<keyword evidence="2" id="KW-1185">Reference proteome</keyword>
<dbReference type="PANTHER" id="PTHR31827">
    <property type="entry name" value="EMB|CAB89363.1"/>
    <property type="match status" value="1"/>
</dbReference>
<evidence type="ECO:0000313" key="2">
    <source>
        <dbReference type="Proteomes" id="UP000481153"/>
    </source>
</evidence>
<dbReference type="AlphaFoldDB" id="A0A6G0WHR7"/>
<comment type="caution">
    <text evidence="1">The sequence shown here is derived from an EMBL/GenBank/DDBJ whole genome shotgun (WGS) entry which is preliminary data.</text>
</comment>
<dbReference type="PANTHER" id="PTHR31827:SF1">
    <property type="entry name" value="EMB|CAB89363.1"/>
    <property type="match status" value="1"/>
</dbReference>
<organism evidence="1 2">
    <name type="scientific">Aphanomyces euteiches</name>
    <dbReference type="NCBI Taxonomy" id="100861"/>
    <lineage>
        <taxon>Eukaryota</taxon>
        <taxon>Sar</taxon>
        <taxon>Stramenopiles</taxon>
        <taxon>Oomycota</taxon>
        <taxon>Saprolegniomycetes</taxon>
        <taxon>Saprolegniales</taxon>
        <taxon>Verrucalvaceae</taxon>
        <taxon>Aphanomyces</taxon>
    </lineage>
</organism>